<feature type="region of interest" description="Disordered" evidence="1">
    <location>
        <begin position="71"/>
        <end position="94"/>
    </location>
</feature>
<feature type="region of interest" description="Disordered" evidence="1">
    <location>
        <begin position="244"/>
        <end position="275"/>
    </location>
</feature>
<dbReference type="PANTHER" id="PTHR33775">
    <property type="entry name" value="CARDIAC-ENRICHED FHL2-INTERACTING PROTEIN-RELATED"/>
    <property type="match status" value="1"/>
</dbReference>
<protein>
    <recommendedName>
        <fullName evidence="2">DUF4585 domain-containing protein</fullName>
    </recommendedName>
</protein>
<feature type="compositionally biased region" description="Basic and acidic residues" evidence="1">
    <location>
        <begin position="257"/>
        <end position="266"/>
    </location>
</feature>
<feature type="region of interest" description="Disordered" evidence="1">
    <location>
        <begin position="126"/>
        <end position="150"/>
    </location>
</feature>
<feature type="compositionally biased region" description="Polar residues" evidence="1">
    <location>
        <begin position="71"/>
        <end position="81"/>
    </location>
</feature>
<dbReference type="InterPro" id="IPR027838">
    <property type="entry name" value="DUF4585"/>
</dbReference>
<evidence type="ECO:0000313" key="3">
    <source>
        <dbReference type="Ensembl" id="ENSHHUP00000047866.1"/>
    </source>
</evidence>
<feature type="region of interest" description="Disordered" evidence="1">
    <location>
        <begin position="1"/>
        <end position="21"/>
    </location>
</feature>
<feature type="compositionally biased region" description="Basic and acidic residues" evidence="1">
    <location>
        <begin position="85"/>
        <end position="94"/>
    </location>
</feature>
<feature type="region of interest" description="Disordered" evidence="1">
    <location>
        <begin position="424"/>
        <end position="479"/>
    </location>
</feature>
<feature type="compositionally biased region" description="Low complexity" evidence="1">
    <location>
        <begin position="459"/>
        <end position="472"/>
    </location>
</feature>
<keyword evidence="4" id="KW-1185">Reference proteome</keyword>
<feature type="region of interest" description="Disordered" evidence="1">
    <location>
        <begin position="164"/>
        <end position="201"/>
    </location>
</feature>
<feature type="compositionally biased region" description="Basic and acidic residues" evidence="1">
    <location>
        <begin position="166"/>
        <end position="194"/>
    </location>
</feature>
<name>A0A4W5N8B8_9TELE</name>
<dbReference type="PANTHER" id="PTHR33775:SF4">
    <property type="entry name" value="CHROMOSOME 4 OPEN READING FRAME 54"/>
    <property type="match status" value="1"/>
</dbReference>
<accession>A0A4W5N8B8</accession>
<dbReference type="GeneTree" id="ENSGT00940000172047"/>
<evidence type="ECO:0000256" key="1">
    <source>
        <dbReference type="SAM" id="MobiDB-lite"/>
    </source>
</evidence>
<feature type="domain" description="DUF4585" evidence="2">
    <location>
        <begin position="317"/>
        <end position="394"/>
    </location>
</feature>
<reference evidence="3" key="3">
    <citation type="submission" date="2025-09" db="UniProtKB">
        <authorList>
            <consortium name="Ensembl"/>
        </authorList>
    </citation>
    <scope>IDENTIFICATION</scope>
</reference>
<dbReference type="InterPro" id="IPR052303">
    <property type="entry name" value="CEFIP"/>
</dbReference>
<reference evidence="4" key="1">
    <citation type="submission" date="2018-06" db="EMBL/GenBank/DDBJ databases">
        <title>Genome assembly of Danube salmon.</title>
        <authorList>
            <person name="Macqueen D.J."/>
            <person name="Gundappa M.K."/>
        </authorList>
    </citation>
    <scope>NUCLEOTIDE SEQUENCE [LARGE SCALE GENOMIC DNA]</scope>
</reference>
<reference evidence="3" key="2">
    <citation type="submission" date="2025-08" db="UniProtKB">
        <authorList>
            <consortium name="Ensembl"/>
        </authorList>
    </citation>
    <scope>IDENTIFICATION</scope>
</reference>
<dbReference type="AlphaFoldDB" id="A0A4W5N8B8"/>
<evidence type="ECO:0000259" key="2">
    <source>
        <dbReference type="Pfam" id="PF15232"/>
    </source>
</evidence>
<dbReference type="Ensembl" id="ENSHHUT00000049610.1">
    <property type="protein sequence ID" value="ENSHHUP00000047866.1"/>
    <property type="gene ID" value="ENSHHUG00000029071.1"/>
</dbReference>
<dbReference type="STRING" id="62062.ENSHHUP00000047866"/>
<dbReference type="Proteomes" id="UP000314982">
    <property type="component" value="Unassembled WGS sequence"/>
</dbReference>
<proteinExistence type="predicted"/>
<feature type="compositionally biased region" description="Basic and acidic residues" evidence="1">
    <location>
        <begin position="8"/>
        <end position="17"/>
    </location>
</feature>
<evidence type="ECO:0000313" key="4">
    <source>
        <dbReference type="Proteomes" id="UP000314982"/>
    </source>
</evidence>
<organism evidence="3 4">
    <name type="scientific">Hucho hucho</name>
    <name type="common">huchen</name>
    <dbReference type="NCBI Taxonomy" id="62062"/>
    <lineage>
        <taxon>Eukaryota</taxon>
        <taxon>Metazoa</taxon>
        <taxon>Chordata</taxon>
        <taxon>Craniata</taxon>
        <taxon>Vertebrata</taxon>
        <taxon>Euteleostomi</taxon>
        <taxon>Actinopterygii</taxon>
        <taxon>Neopterygii</taxon>
        <taxon>Teleostei</taxon>
        <taxon>Protacanthopterygii</taxon>
        <taxon>Salmoniformes</taxon>
        <taxon>Salmonidae</taxon>
        <taxon>Salmoninae</taxon>
        <taxon>Hucho</taxon>
    </lineage>
</organism>
<sequence length="518" mass="56694">MEQLYVVDRNEWKRKSEPPSISDSNVLSLISSKEHGSEKEGVNVANAMVAMPTFNMDKLIWRYLYPNSDKTPPAMTTSPSCETTPPKRKEKEPPETFYIPISRDVPKSLAQQGGTPAVTKTVFNVSSKASGNPTTSNNSKAPSQLHHLSQSPYCKGFSTVSNKLPAAEEHGGKRERARERARERERANSMETDRPVQFSSASAVPENYLTIPVKSHDTSAKQAAVSAGSGYENTAIYAFNAKGAKTQTQTASPPGHDSARKQEETRQSQQKRSTIIMETRAQDTSTATIYHMPMAQSMASAQLQMYCFSPTMAPQAMPHTQRKMLFDPSTGNYYLVDTPVQPATRHLFDPETGQYVEVPISQQPMSPVPMSMPQMPPVPMSMPISPLALSPRSYGPTYTIYPGFMPAIPGMPTLIPTRMWSQLSMPSEQEDSGDKGGSSQPDYMESPYYMAMGSGKSPQAGGSSMGQIQQQGRPGVQGFSNGKQPVISITSQQGPCIIAPPSFDGTTMSFVVERRSDF</sequence>
<dbReference type="Pfam" id="PF15232">
    <property type="entry name" value="DUF4585"/>
    <property type="match status" value="1"/>
</dbReference>